<evidence type="ECO:0000313" key="3">
    <source>
        <dbReference type="Proteomes" id="UP000237822"/>
    </source>
</evidence>
<dbReference type="Proteomes" id="UP000237822">
    <property type="component" value="Unassembled WGS sequence"/>
</dbReference>
<dbReference type="AlphaFoldDB" id="A0A2T0UCL2"/>
<reference evidence="2 3" key="1">
    <citation type="submission" date="2018-03" db="EMBL/GenBank/DDBJ databases">
        <title>Genomic Encyclopedia of Archaeal and Bacterial Type Strains, Phase II (KMG-II): from individual species to whole genera.</title>
        <authorList>
            <person name="Goeker M."/>
        </authorList>
    </citation>
    <scope>NUCLEOTIDE SEQUENCE [LARGE SCALE GENOMIC DNA]</scope>
    <source>
        <strain evidence="2 3">ATCC BAA-1496</strain>
    </source>
</reference>
<organism evidence="2 3">
    <name type="scientific">Knoellia remsis</name>
    <dbReference type="NCBI Taxonomy" id="407159"/>
    <lineage>
        <taxon>Bacteria</taxon>
        <taxon>Bacillati</taxon>
        <taxon>Actinomycetota</taxon>
        <taxon>Actinomycetes</taxon>
        <taxon>Micrococcales</taxon>
        <taxon>Intrasporangiaceae</taxon>
        <taxon>Knoellia</taxon>
    </lineage>
</organism>
<comment type="caution">
    <text evidence="2">The sequence shown here is derived from an EMBL/GenBank/DDBJ whole genome shotgun (WGS) entry which is preliminary data.</text>
</comment>
<feature type="region of interest" description="Disordered" evidence="1">
    <location>
        <begin position="1"/>
        <end position="23"/>
    </location>
</feature>
<sequence>MDAMPPMENAVHPPREDPPTWSERHPRAMAWLRCLPPLAFMVLMVGRLEEDGLDWWPVAGLVAASMVLGANLTMAVSGADRGADSA</sequence>
<evidence type="ECO:0000313" key="2">
    <source>
        <dbReference type="EMBL" id="PRY55632.1"/>
    </source>
</evidence>
<gene>
    <name evidence="2" type="ORF">BCF74_12216</name>
</gene>
<evidence type="ECO:0000256" key="1">
    <source>
        <dbReference type="SAM" id="MobiDB-lite"/>
    </source>
</evidence>
<proteinExistence type="predicted"/>
<feature type="compositionally biased region" description="Basic and acidic residues" evidence="1">
    <location>
        <begin position="13"/>
        <end position="23"/>
    </location>
</feature>
<keyword evidence="3" id="KW-1185">Reference proteome</keyword>
<accession>A0A2T0UCL2</accession>
<protein>
    <submittedName>
        <fullName evidence="2">Uncharacterized protein</fullName>
    </submittedName>
</protein>
<name>A0A2T0UCL2_9MICO</name>
<dbReference type="EMBL" id="PVTI01000022">
    <property type="protein sequence ID" value="PRY55632.1"/>
    <property type="molecule type" value="Genomic_DNA"/>
</dbReference>